<dbReference type="InterPro" id="IPR000008">
    <property type="entry name" value="C2_dom"/>
</dbReference>
<evidence type="ECO:0000313" key="11">
    <source>
        <dbReference type="RefSeq" id="XP_018016072.1"/>
    </source>
</evidence>
<evidence type="ECO:0000256" key="1">
    <source>
        <dbReference type="ARBA" id="ARBA00004489"/>
    </source>
</evidence>
<keyword evidence="3" id="KW-0343">GTPase activation</keyword>
<comment type="subcellular location">
    <subcellularLocation>
        <location evidence="1">Cell projection</location>
        <location evidence="1">Axon</location>
    </subcellularLocation>
    <subcellularLocation>
        <location evidence="2">Cell projection</location>
        <location evidence="2">Dendritic spine</location>
    </subcellularLocation>
</comment>
<feature type="compositionally biased region" description="Gly residues" evidence="7">
    <location>
        <begin position="815"/>
        <end position="826"/>
    </location>
</feature>
<dbReference type="GO" id="GO:0035556">
    <property type="term" value="P:intracellular signal transduction"/>
    <property type="evidence" value="ECO:0007669"/>
    <property type="project" value="InterPro"/>
</dbReference>
<dbReference type="GO" id="GO:0043197">
    <property type="term" value="C:dendritic spine"/>
    <property type="evidence" value="ECO:0007669"/>
    <property type="project" value="UniProtKB-SubCell"/>
</dbReference>
<dbReference type="GO" id="GO:0030424">
    <property type="term" value="C:axon"/>
    <property type="evidence" value="ECO:0007669"/>
    <property type="project" value="UniProtKB-SubCell"/>
</dbReference>
<dbReference type="Gene3D" id="2.60.40.150">
    <property type="entry name" value="C2 domain"/>
    <property type="match status" value="1"/>
</dbReference>
<dbReference type="Pfam" id="PF00168">
    <property type="entry name" value="C2"/>
    <property type="match status" value="1"/>
</dbReference>
<dbReference type="OrthoDB" id="2155291at2759"/>
<dbReference type="InterPro" id="IPR001849">
    <property type="entry name" value="PH_domain"/>
</dbReference>
<dbReference type="KEGG" id="hazt:108672839"/>
<keyword evidence="5" id="KW-0770">Synapse</keyword>
<reference evidence="11" key="1">
    <citation type="submission" date="2025-08" db="UniProtKB">
        <authorList>
            <consortium name="RefSeq"/>
        </authorList>
    </citation>
    <scope>IDENTIFICATION</scope>
    <source>
        <tissue evidence="11">Whole organism</tissue>
    </source>
</reference>
<dbReference type="PROSITE" id="PS00741">
    <property type="entry name" value="DH_1"/>
    <property type="match status" value="1"/>
</dbReference>
<keyword evidence="4" id="KW-0344">Guanine-nucleotide releasing factor</keyword>
<dbReference type="CDD" id="cd00160">
    <property type="entry name" value="RhoGEF"/>
    <property type="match status" value="1"/>
</dbReference>
<accession>A0A8B7NQT1</accession>
<feature type="compositionally biased region" description="Acidic residues" evidence="7">
    <location>
        <begin position="347"/>
        <end position="357"/>
    </location>
</feature>
<proteinExistence type="predicted"/>
<dbReference type="Pfam" id="PF00620">
    <property type="entry name" value="RhoGAP"/>
    <property type="match status" value="1"/>
</dbReference>
<dbReference type="GO" id="GO:0005085">
    <property type="term" value="F:guanyl-nucleotide exchange factor activity"/>
    <property type="evidence" value="ECO:0007669"/>
    <property type="project" value="UniProtKB-KW"/>
</dbReference>
<evidence type="ECO:0000256" key="3">
    <source>
        <dbReference type="ARBA" id="ARBA00022468"/>
    </source>
</evidence>
<dbReference type="InterPro" id="IPR037769">
    <property type="entry name" value="Abr/Bcr"/>
</dbReference>
<evidence type="ECO:0000313" key="10">
    <source>
        <dbReference type="Proteomes" id="UP000694843"/>
    </source>
</evidence>
<evidence type="ECO:0000259" key="9">
    <source>
        <dbReference type="PROSITE" id="PS50238"/>
    </source>
</evidence>
<dbReference type="Proteomes" id="UP000694843">
    <property type="component" value="Unplaced"/>
</dbReference>
<protein>
    <submittedName>
        <fullName evidence="11">Active breakpoint cluster region-related protein</fullName>
    </submittedName>
</protein>
<feature type="region of interest" description="Disordered" evidence="7">
    <location>
        <begin position="67"/>
        <end position="129"/>
    </location>
</feature>
<dbReference type="Gene3D" id="1.20.900.10">
    <property type="entry name" value="Dbl homology (DH) domain"/>
    <property type="match status" value="1"/>
</dbReference>
<feature type="domain" description="DH" evidence="8">
    <location>
        <begin position="514"/>
        <end position="701"/>
    </location>
</feature>
<feature type="region of interest" description="Disordered" evidence="7">
    <location>
        <begin position="167"/>
        <end position="222"/>
    </location>
</feature>
<dbReference type="GO" id="GO:0016020">
    <property type="term" value="C:membrane"/>
    <property type="evidence" value="ECO:0007669"/>
    <property type="project" value="TreeGrafter"/>
</dbReference>
<dbReference type="InterPro" id="IPR001331">
    <property type="entry name" value="GDS_CDC24_CS"/>
</dbReference>
<keyword evidence="6" id="KW-0966">Cell projection</keyword>
<evidence type="ECO:0000256" key="4">
    <source>
        <dbReference type="ARBA" id="ARBA00022658"/>
    </source>
</evidence>
<feature type="compositionally biased region" description="Low complexity" evidence="7">
    <location>
        <begin position="309"/>
        <end position="319"/>
    </location>
</feature>
<evidence type="ECO:0000256" key="2">
    <source>
        <dbReference type="ARBA" id="ARBA00004552"/>
    </source>
</evidence>
<keyword evidence="10" id="KW-1185">Reference proteome</keyword>
<dbReference type="Pfam" id="PF00621">
    <property type="entry name" value="RhoGEF"/>
    <property type="match status" value="1"/>
</dbReference>
<dbReference type="SUPFAM" id="SSF48350">
    <property type="entry name" value="GTPase activation domain, GAP"/>
    <property type="match status" value="1"/>
</dbReference>
<dbReference type="SMART" id="SM00325">
    <property type="entry name" value="RhoGEF"/>
    <property type="match status" value="1"/>
</dbReference>
<dbReference type="PROSITE" id="PS50010">
    <property type="entry name" value="DH_2"/>
    <property type="match status" value="1"/>
</dbReference>
<feature type="compositionally biased region" description="Low complexity" evidence="7">
    <location>
        <begin position="359"/>
        <end position="369"/>
    </location>
</feature>
<dbReference type="AlphaFoldDB" id="A0A8B7NQT1"/>
<name>A0A8B7NQT1_HYAAZ</name>
<dbReference type="Gene3D" id="1.10.555.10">
    <property type="entry name" value="Rho GTPase activation protein"/>
    <property type="match status" value="1"/>
</dbReference>
<organism evidence="10 11">
    <name type="scientific">Hyalella azteca</name>
    <name type="common">Amphipod</name>
    <dbReference type="NCBI Taxonomy" id="294128"/>
    <lineage>
        <taxon>Eukaryota</taxon>
        <taxon>Metazoa</taxon>
        <taxon>Ecdysozoa</taxon>
        <taxon>Arthropoda</taxon>
        <taxon>Crustacea</taxon>
        <taxon>Multicrustacea</taxon>
        <taxon>Malacostraca</taxon>
        <taxon>Eumalacostraca</taxon>
        <taxon>Peracarida</taxon>
        <taxon>Amphipoda</taxon>
        <taxon>Senticaudata</taxon>
        <taxon>Talitrida</taxon>
        <taxon>Talitroidea</taxon>
        <taxon>Hyalellidae</taxon>
        <taxon>Hyalella</taxon>
    </lineage>
</organism>
<dbReference type="SUPFAM" id="SSF48065">
    <property type="entry name" value="DBL homology domain (DH-domain)"/>
    <property type="match status" value="1"/>
</dbReference>
<evidence type="ECO:0000259" key="8">
    <source>
        <dbReference type="PROSITE" id="PS50010"/>
    </source>
</evidence>
<evidence type="ECO:0000256" key="7">
    <source>
        <dbReference type="SAM" id="MobiDB-lite"/>
    </source>
</evidence>
<feature type="compositionally biased region" description="Low complexity" evidence="7">
    <location>
        <begin position="460"/>
        <end position="484"/>
    </location>
</feature>
<feature type="domain" description="Rho-GAP" evidence="9">
    <location>
        <begin position="1066"/>
        <end position="1264"/>
    </location>
</feature>
<feature type="compositionally biased region" description="Polar residues" evidence="7">
    <location>
        <begin position="444"/>
        <end position="455"/>
    </location>
</feature>
<dbReference type="PANTHER" id="PTHR23182:SF1">
    <property type="entry name" value="RHO GTPASE ACTIVATING PROTEIN AT 1A, ISOFORM E"/>
    <property type="match status" value="1"/>
</dbReference>
<dbReference type="SUPFAM" id="SSF49562">
    <property type="entry name" value="C2 domain (Calcium/lipid-binding domain, CaLB)"/>
    <property type="match status" value="1"/>
</dbReference>
<dbReference type="Gene3D" id="2.30.29.30">
    <property type="entry name" value="Pleckstrin-homology domain (PH domain)/Phosphotyrosine-binding domain (PTB)"/>
    <property type="match status" value="1"/>
</dbReference>
<evidence type="ECO:0000256" key="5">
    <source>
        <dbReference type="ARBA" id="ARBA00023018"/>
    </source>
</evidence>
<dbReference type="GeneID" id="108672839"/>
<dbReference type="SMART" id="SM00233">
    <property type="entry name" value="PH"/>
    <property type="match status" value="1"/>
</dbReference>
<feature type="region of interest" description="Disordered" evidence="7">
    <location>
        <begin position="344"/>
        <end position="411"/>
    </location>
</feature>
<dbReference type="PROSITE" id="PS50238">
    <property type="entry name" value="RHOGAP"/>
    <property type="match status" value="1"/>
</dbReference>
<dbReference type="InterPro" id="IPR036481">
    <property type="entry name" value="Bcr-Abl_oncoprot_oligo_sf"/>
</dbReference>
<feature type="region of interest" description="Disordered" evidence="7">
    <location>
        <begin position="240"/>
        <end position="320"/>
    </location>
</feature>
<dbReference type="InterPro" id="IPR000219">
    <property type="entry name" value="DH_dom"/>
</dbReference>
<dbReference type="Gene3D" id="4.10.280.30">
    <property type="entry name" value="Bcr-Abl oncoprotein oligomerisation domain"/>
    <property type="match status" value="1"/>
</dbReference>
<dbReference type="CTD" id="5740235"/>
<dbReference type="RefSeq" id="XP_018016072.1">
    <property type="nucleotide sequence ID" value="XM_018160583.2"/>
</dbReference>
<dbReference type="SMART" id="SM00324">
    <property type="entry name" value="RhoGAP"/>
    <property type="match status" value="1"/>
</dbReference>
<gene>
    <name evidence="11" type="primary">LOC108672839</name>
</gene>
<evidence type="ECO:0000256" key="6">
    <source>
        <dbReference type="ARBA" id="ARBA00023273"/>
    </source>
</evidence>
<dbReference type="PANTHER" id="PTHR23182">
    <property type="entry name" value="BREAKPOINT CLUSTER REGION PROTEIN BCR"/>
    <property type="match status" value="1"/>
</dbReference>
<dbReference type="InterPro" id="IPR000198">
    <property type="entry name" value="RhoGAP_dom"/>
</dbReference>
<feature type="region of interest" description="Disordered" evidence="7">
    <location>
        <begin position="805"/>
        <end position="828"/>
    </location>
</feature>
<dbReference type="GO" id="GO:0005096">
    <property type="term" value="F:GTPase activator activity"/>
    <property type="evidence" value="ECO:0007669"/>
    <property type="project" value="UniProtKB-KW"/>
</dbReference>
<dbReference type="SUPFAM" id="SSF50729">
    <property type="entry name" value="PH domain-like"/>
    <property type="match status" value="1"/>
</dbReference>
<dbReference type="InterPro" id="IPR011993">
    <property type="entry name" value="PH-like_dom_sf"/>
</dbReference>
<sequence>MSVFDDFHKAWRSRFPGRELPSAWEEDVRANLAKHRARAAILSEELEKEQFYVEYLERLVEDVQLHNRGERGEGEGADTPYTADQEHVDETIKSVLGQRSSPDHEREEEEQCSSVKQLTRRFNKNSNVRSRPAAFLRSTSVPAASAAPTLVSQHRLSSCEPSSFVTVIPISGDGDENSKEGRSPPRVPPKNFTPRPPSVGDASEPRPPAPLPHLSLTASQVSPLNTRPFVKSSVERPNALYKSASTSSSVDSGRRPATPPALHCADLSGDEEHLYDTVAPDEDDEPYDTLKSGGSGTSLASKSGGSGEGLSSPCGSPGPHTLDSPKHCNYVNLDFFLKRQRKGIEVPEADDSEDEDVSSSRSLMRAPSSEPEEEARDAALDIDSGVYGSSVESTSHMPSAPDSPPCVSSSVVRTTTTNHTNVNHHLNNNILRNSSNVSSVSADSNLTDFTGTNRSKTSRDSSVNINKSNSNKSSSSSSSDSSISSHDKSGGRRWASLSDVAEDPVLAEAQHLTMCRCIIASILESETVYLECLQVVLQYMKALKATLTSSQVVISPDDYSTVFYRIPELYNTHKDFLDGLKELASQHDAPNSSIGSLFLSLAQKLEVYGQFLANYSRAVETVRRCSCENSCFATISRSIKLKSLHGQEHTLEELLHRPVARVQKNTLVLHDLLKHTPEQDSESLQEALRLFQSFLSDCSVIQSDAMLPLCDRPQRHLVRNSFIVELVDGSRKLRHLFLFNDVLLCAKYKATNRADKFTFDLKWFISLHDILIEACSSLEQFKEANPPNLVNLKSQAATVRDQLRRLEGSSDKPSGTGGVQSGGGGLLHNSRVDKLRKRLSELEAQLILASPSLPWRVGRRCLSNLHHTFLLSSQYERHEWTEAVNVLQNNTPGVGGNSLTAQELQGWITAYRSFLKTNMGNFLLRSGRDEPLLLGDLHLLVTGMQGLAQPASLFLSFEVDSYGHFFRKAKTRTVEGPQPVWNQDFIIELEGSQTLRVLCYEQTEADGNKLRGKAELDLSTSWLTESLQERVLSISELQLSLQLKYLPPEATLRRVPTSKPHGLFGAPIASVTKREKRCVPFVVTRCVREVERRGIGELGIYRVSGMSSDITRLKKSFETNPYEAEQLIKEVDIHSVTGLLKLFLRELPEALFTSSLYPSFFNAYVSSDPELKKNTLLALFSQLPRVNQSIIVYLLEHLVKVHKLEGVNKMTLHNLATVFGPTLVRPAPPQGTPDPAELLAAGTMDVMAQAGILHFFLHRRARGEPIQAGGGSDEVE</sequence>
<dbReference type="OMA" id="TMFYKIP"/>
<feature type="region of interest" description="Disordered" evidence="7">
    <location>
        <begin position="444"/>
        <end position="491"/>
    </location>
</feature>
<dbReference type="InterPro" id="IPR008936">
    <property type="entry name" value="Rho_GTPase_activation_prot"/>
</dbReference>
<dbReference type="InterPro" id="IPR035892">
    <property type="entry name" value="C2_domain_sf"/>
</dbReference>
<dbReference type="InterPro" id="IPR035899">
    <property type="entry name" value="DBL_dom_sf"/>
</dbReference>
<dbReference type="Pfam" id="PF19057">
    <property type="entry name" value="PH_19"/>
    <property type="match status" value="1"/>
</dbReference>